<organism evidence="2 3">
    <name type="scientific">Nesidiocoris tenuis</name>
    <dbReference type="NCBI Taxonomy" id="355587"/>
    <lineage>
        <taxon>Eukaryota</taxon>
        <taxon>Metazoa</taxon>
        <taxon>Ecdysozoa</taxon>
        <taxon>Arthropoda</taxon>
        <taxon>Hexapoda</taxon>
        <taxon>Insecta</taxon>
        <taxon>Pterygota</taxon>
        <taxon>Neoptera</taxon>
        <taxon>Paraneoptera</taxon>
        <taxon>Hemiptera</taxon>
        <taxon>Heteroptera</taxon>
        <taxon>Panheteroptera</taxon>
        <taxon>Cimicomorpha</taxon>
        <taxon>Miridae</taxon>
        <taxon>Dicyphina</taxon>
        <taxon>Nesidiocoris</taxon>
    </lineage>
</organism>
<protein>
    <submittedName>
        <fullName evidence="2">Uncharacterized protein</fullName>
    </submittedName>
</protein>
<feature type="region of interest" description="Disordered" evidence="1">
    <location>
        <begin position="363"/>
        <end position="385"/>
    </location>
</feature>
<dbReference type="Proteomes" id="UP001307889">
    <property type="component" value="Chromosome 6"/>
</dbReference>
<name>A0ABN7ATI4_9HEMI</name>
<feature type="compositionally biased region" description="Polar residues" evidence="1">
    <location>
        <begin position="420"/>
        <end position="430"/>
    </location>
</feature>
<feature type="region of interest" description="Disordered" evidence="1">
    <location>
        <begin position="34"/>
        <end position="74"/>
    </location>
</feature>
<evidence type="ECO:0000313" key="2">
    <source>
        <dbReference type="EMBL" id="BES95514.1"/>
    </source>
</evidence>
<sequence>MVAVRHSKRFGSSYHLISSDGSRPVRDNFLSAREKNQYPSPNLISKDNQPSDLTTANVDYESLGKSKNQKRATRKLRHLWSPVSPTDLREGNVHDQWLVNRRKKAHRWKMKTGERKSAKKATQCHCSHQSGRHCCSKSKISPEPLLLKAKPASFKFQSEVTARNDFNVGDSRRYLEFNGGNLQGKSLSLPFTVNSYAQPSLLANSLPPNVRPYYSQLSNVNYLGNVQNRARTAYIPKNAYFFEATRPAPQAFPGILMNALDRKNGKQPIEKIYPEHLQCCRIGDENEDVPSDSSRHYNRYNPIARMEQKLISGNIDTNDCEQFVASPDEGFGKLEGLSDLSATLDSFHDDEDDDDDDQELCSDNQDYHDTDVAQDGKPSTLEGSDDDIYLNSNYEYNSLPQLNQNHEYCDSDVGDPKVANSKSNQWSPASESVDYASFPQKSAPALEKCWNMDDTQLSDTASQPHAGLDGGDPPDIPNLAAEDRQSEVTPATCNNAAIFPGVFAGPNSGHSLNGSKAEETHPFERNFKRRRRKNLSHLLSDFMVSKKTKNSQSQDETTPESVREFKSSPLVVLETTQNMLFSEMKEELKALQTTRMSKSHFKNRAKFRFLKEKSSPS</sequence>
<reference evidence="2 3" key="1">
    <citation type="submission" date="2023-09" db="EMBL/GenBank/DDBJ databases">
        <title>Nesidiocoris tenuis whole genome shotgun sequence.</title>
        <authorList>
            <person name="Shibata T."/>
            <person name="Shimoda M."/>
            <person name="Kobayashi T."/>
            <person name="Uehara T."/>
        </authorList>
    </citation>
    <scope>NUCLEOTIDE SEQUENCE [LARGE SCALE GENOMIC DNA]</scope>
    <source>
        <strain evidence="2 3">Japan</strain>
    </source>
</reference>
<feature type="compositionally biased region" description="Polar residues" evidence="1">
    <location>
        <begin position="37"/>
        <end position="57"/>
    </location>
</feature>
<evidence type="ECO:0000256" key="1">
    <source>
        <dbReference type="SAM" id="MobiDB-lite"/>
    </source>
</evidence>
<evidence type="ECO:0000313" key="3">
    <source>
        <dbReference type="Proteomes" id="UP001307889"/>
    </source>
</evidence>
<feature type="region of interest" description="Disordered" evidence="1">
    <location>
        <begin position="409"/>
        <end position="435"/>
    </location>
</feature>
<feature type="region of interest" description="Disordered" evidence="1">
    <location>
        <begin position="545"/>
        <end position="564"/>
    </location>
</feature>
<gene>
    <name evidence="2" type="ORF">NTJ_08325</name>
</gene>
<feature type="compositionally biased region" description="Polar residues" evidence="1">
    <location>
        <begin position="550"/>
        <end position="560"/>
    </location>
</feature>
<keyword evidence="3" id="KW-1185">Reference proteome</keyword>
<proteinExistence type="predicted"/>
<dbReference type="EMBL" id="AP028914">
    <property type="protein sequence ID" value="BES95514.1"/>
    <property type="molecule type" value="Genomic_DNA"/>
</dbReference>
<feature type="region of interest" description="Disordered" evidence="1">
    <location>
        <begin position="456"/>
        <end position="484"/>
    </location>
</feature>
<accession>A0ABN7ATI4</accession>